<dbReference type="PANTHER" id="PTHR37540">
    <property type="entry name" value="TRANSCRIPTION FACTOR (ACR-2), PUTATIVE-RELATED-RELATED"/>
    <property type="match status" value="1"/>
</dbReference>
<evidence type="ECO:0008006" key="3">
    <source>
        <dbReference type="Google" id="ProtNLM"/>
    </source>
</evidence>
<dbReference type="PANTHER" id="PTHR37540:SF5">
    <property type="entry name" value="TRANSCRIPTION FACTOR DOMAIN-CONTAINING PROTEIN"/>
    <property type="match status" value="1"/>
</dbReference>
<dbReference type="EMBL" id="JBFXLR010000097">
    <property type="protein sequence ID" value="KAL2837436.1"/>
    <property type="molecule type" value="Genomic_DNA"/>
</dbReference>
<reference evidence="1 2" key="1">
    <citation type="submission" date="2024-07" db="EMBL/GenBank/DDBJ databases">
        <title>Section-level genome sequencing and comparative genomics of Aspergillus sections Usti and Cavernicolus.</title>
        <authorList>
            <consortium name="Lawrence Berkeley National Laboratory"/>
            <person name="Nybo J.L."/>
            <person name="Vesth T.C."/>
            <person name="Theobald S."/>
            <person name="Frisvad J.C."/>
            <person name="Larsen T.O."/>
            <person name="Kjaerboelling I."/>
            <person name="Rothschild-Mancinelli K."/>
            <person name="Lyhne E.K."/>
            <person name="Kogle M.E."/>
            <person name="Barry K."/>
            <person name="Clum A."/>
            <person name="Na H."/>
            <person name="Ledsgaard L."/>
            <person name="Lin J."/>
            <person name="Lipzen A."/>
            <person name="Kuo A."/>
            <person name="Riley R."/>
            <person name="Mondo S."/>
            <person name="LaButti K."/>
            <person name="Haridas S."/>
            <person name="Pangalinan J."/>
            <person name="Salamov A.A."/>
            <person name="Simmons B.A."/>
            <person name="Magnuson J.K."/>
            <person name="Chen J."/>
            <person name="Drula E."/>
            <person name="Henrissat B."/>
            <person name="Wiebenga A."/>
            <person name="Lubbers R.J."/>
            <person name="Gomes A.C."/>
            <person name="Macurrencykelacurrency M.R."/>
            <person name="Stajich J."/>
            <person name="Grigoriev I.V."/>
            <person name="Mortensen U.H."/>
            <person name="De vries R.P."/>
            <person name="Baker S.E."/>
            <person name="Andersen M.R."/>
        </authorList>
    </citation>
    <scope>NUCLEOTIDE SEQUENCE [LARGE SCALE GENOMIC DNA]</scope>
    <source>
        <strain evidence="1 2">CBS 756.74</strain>
    </source>
</reference>
<dbReference type="GeneID" id="98157327"/>
<dbReference type="RefSeq" id="XP_070892538.1">
    <property type="nucleotide sequence ID" value="XM_071042163.1"/>
</dbReference>
<evidence type="ECO:0000313" key="2">
    <source>
        <dbReference type="Proteomes" id="UP001610444"/>
    </source>
</evidence>
<evidence type="ECO:0000313" key="1">
    <source>
        <dbReference type="EMBL" id="KAL2837436.1"/>
    </source>
</evidence>
<comment type="caution">
    <text evidence="1">The sequence shown here is derived from an EMBL/GenBank/DDBJ whole genome shotgun (WGS) entry which is preliminary data.</text>
</comment>
<name>A0ABR4JBK0_9EURO</name>
<sequence length="516" mass="57742">MESRPRGQRGHRRFSVRFRHVERGRKWGIRVPKTALEEGLSKWRLGDNEHNNGRQKQKEETGRLPLVSVSGNTFLDPFQTYPSSVAAATAGQIVRHAVEIYWPNFFPGSSLMLDPSTGSTIANVWFDSAMRDPTTLHGMLYGAASHMRICEQAASLEMAVTIRPDRERDRSILDIVSLTIRNIQDVINSRPLVITDGVIMAAFCLASHPAQRRYERLEWQTKPPLWNMQWLGFYNDVTISPGHLQGLGLLIHARGGLEAIELPGLAETLSVSGLILATKLLLKPSWPVQLLDRNTAPTLERRMECLPWTLDRARVAPFQTALTPTAMSILHRLFRYTAFLDIWTKGNDVLNLKDACNERLLVHHGLMSLPDADTLRASGSAVAPGYEATRLAPIVYSLTVVFPVPLSSTPYPLLASRIRSALIDESEALGSSSSLLLWIVVMGGIAAVKTQERSWYVDMLGKVLVDARWSSWEHIHAVLGKMLWLAGFHDVEGYKMWEEWCGADRLLAEGTEARAL</sequence>
<dbReference type="Proteomes" id="UP001610444">
    <property type="component" value="Unassembled WGS sequence"/>
</dbReference>
<protein>
    <recommendedName>
        <fullName evidence="3">Fungal-specific transcription factor domain-containing protein</fullName>
    </recommendedName>
</protein>
<accession>A0ABR4JBK0</accession>
<proteinExistence type="predicted"/>
<gene>
    <name evidence="1" type="ORF">BJX68DRAFT_249717</name>
</gene>
<organism evidence="1 2">
    <name type="scientific">Aspergillus pseudodeflectus</name>
    <dbReference type="NCBI Taxonomy" id="176178"/>
    <lineage>
        <taxon>Eukaryota</taxon>
        <taxon>Fungi</taxon>
        <taxon>Dikarya</taxon>
        <taxon>Ascomycota</taxon>
        <taxon>Pezizomycotina</taxon>
        <taxon>Eurotiomycetes</taxon>
        <taxon>Eurotiomycetidae</taxon>
        <taxon>Eurotiales</taxon>
        <taxon>Aspergillaceae</taxon>
        <taxon>Aspergillus</taxon>
        <taxon>Aspergillus subgen. Nidulantes</taxon>
    </lineage>
</organism>
<keyword evidence="2" id="KW-1185">Reference proteome</keyword>